<dbReference type="EMBL" id="JALBCA010000020">
    <property type="protein sequence ID" value="KAI2389987.1"/>
    <property type="molecule type" value="Genomic_DNA"/>
</dbReference>
<evidence type="ECO:0000313" key="1">
    <source>
        <dbReference type="EMBL" id="KAI2389987.1"/>
    </source>
</evidence>
<sequence length="469" mass="51066">MDTLPDRLHTTSLAASPSPSSPGPSLQHLADLTPPAQDRTWATAAHPRLPLVATAAADKSVRVYSLVNFALLSTISGGHKRAVRACAWKPTAAKPGSDVVLATASFDATVGVWRYDGEDKDGDGDGDGDGEEEWGFAVVLDGHENEVKGVAWSAAGQLLATCSRDKTVWIWEDLEDGENNFETVAVLQEHSGDVKSVAWHPDQDCLASGSYDDTLRVWREDVDDWGQVACLRGHEGTVWGVEWEGRTGTPADGDELDIKGVTVPADPAPASSALEPSGTSPTPPFPPALRRRWLHHRARCGPRLASCSADTTVRIWRRQPPASRPAASSLSTIRAASLDETWAQEHQLPAVHALAVHAVAWSRTTGLLASAGADGRVVVYRERFVGMEAEGDEEAVPRTVWEVLARVDEAHGVYEVNHVCWARRADRRSARRKGVFEERTAEEEEQQEEEEVLLSTGDDGVVKVWRIQW</sequence>
<organism evidence="1">
    <name type="scientific">Ophidiomyces ophidiicola</name>
    <dbReference type="NCBI Taxonomy" id="1387563"/>
    <lineage>
        <taxon>Eukaryota</taxon>
        <taxon>Fungi</taxon>
        <taxon>Dikarya</taxon>
        <taxon>Ascomycota</taxon>
        <taxon>Pezizomycotina</taxon>
        <taxon>Eurotiomycetes</taxon>
        <taxon>Eurotiomycetidae</taxon>
        <taxon>Onygenales</taxon>
        <taxon>Onygenaceae</taxon>
        <taxon>Ophidiomyces</taxon>
    </lineage>
</organism>
<accession>A0ACB8V0Q9</accession>
<proteinExistence type="predicted"/>
<protein>
    <submittedName>
        <fullName evidence="1">Cytosolic iron-sulfur protein assembly protein</fullName>
    </submittedName>
</protein>
<comment type="caution">
    <text evidence="1">The sequence shown here is derived from an EMBL/GenBank/DDBJ whole genome shotgun (WGS) entry which is preliminary data.</text>
</comment>
<gene>
    <name evidence="1" type="primary">CIA1</name>
    <name evidence="1" type="ORF">LOY88_001795</name>
</gene>
<name>A0ACB8V0Q9_9EURO</name>
<reference evidence="1" key="1">
    <citation type="journal article" date="2022" name="bioRxiv">
        <title>Population genetic analysis of Ophidiomyces ophidiicola, the causative agent of snake fungal disease, indicates recent introductions to the USA.</title>
        <authorList>
            <person name="Ladner J.T."/>
            <person name="Palmer J.M."/>
            <person name="Ettinger C.L."/>
            <person name="Stajich J.E."/>
            <person name="Farrell T.M."/>
            <person name="Glorioso B.M."/>
            <person name="Lawson B."/>
            <person name="Price S.J."/>
            <person name="Stengle A.G."/>
            <person name="Grear D.A."/>
            <person name="Lorch J.M."/>
        </authorList>
    </citation>
    <scope>NUCLEOTIDE SEQUENCE</scope>
    <source>
        <strain evidence="1">NWHC 24266-5</strain>
    </source>
</reference>